<dbReference type="GO" id="GO:0055085">
    <property type="term" value="P:transmembrane transport"/>
    <property type="evidence" value="ECO:0007669"/>
    <property type="project" value="InterPro"/>
</dbReference>
<feature type="transmembrane region" description="Helical" evidence="7">
    <location>
        <begin position="315"/>
        <end position="340"/>
    </location>
</feature>
<dbReference type="KEGG" id="mhu:Mhun_3034"/>
<comment type="subcellular location">
    <subcellularLocation>
        <location evidence="1">Cell membrane</location>
        <topology evidence="1">Multi-pass membrane protein</topology>
    </subcellularLocation>
</comment>
<feature type="transmembrane region" description="Helical" evidence="7">
    <location>
        <begin position="84"/>
        <end position="101"/>
    </location>
</feature>
<evidence type="ECO:0000256" key="6">
    <source>
        <dbReference type="ARBA" id="ARBA00023136"/>
    </source>
</evidence>
<reference evidence="10" key="1">
    <citation type="journal article" date="2016" name="Stand. Genomic Sci.">
        <title>Complete genome sequence of Methanospirillum hungatei type strain JF1.</title>
        <authorList>
            <person name="Gunsalus R.P."/>
            <person name="Cook L.E."/>
            <person name="Crable B."/>
            <person name="Rohlin L."/>
            <person name="McDonald E."/>
            <person name="Mouttaki H."/>
            <person name="Sieber J.R."/>
            <person name="Poweleit N."/>
            <person name="Zhou H."/>
            <person name="Lapidus A.L."/>
            <person name="Daligault H.E."/>
            <person name="Land M."/>
            <person name="Gilna P."/>
            <person name="Ivanova N."/>
            <person name="Kyrpides N."/>
            <person name="Culley D.E."/>
            <person name="McInerney M.J."/>
        </authorList>
    </citation>
    <scope>NUCLEOTIDE SEQUENCE [LARGE SCALE GENOMIC DNA]</scope>
    <source>
        <strain evidence="10">ATCC 27890 / DSM 864 / NBRC 100397 / JF-1</strain>
    </source>
</reference>
<dbReference type="OrthoDB" id="86089at2157"/>
<gene>
    <name evidence="9" type="ordered locus">Mhun_3034</name>
</gene>
<keyword evidence="10" id="KW-1185">Reference proteome</keyword>
<dbReference type="GO" id="GO:0005886">
    <property type="term" value="C:plasma membrane"/>
    <property type="evidence" value="ECO:0007669"/>
    <property type="project" value="UniProtKB-SubCell"/>
</dbReference>
<feature type="transmembrane region" description="Helical" evidence="7">
    <location>
        <begin position="213"/>
        <end position="234"/>
    </location>
</feature>
<feature type="transmembrane region" description="Helical" evidence="7">
    <location>
        <begin position="143"/>
        <end position="163"/>
    </location>
</feature>
<dbReference type="PANTHER" id="PTHR43302">
    <property type="entry name" value="TRANSPORTER ARSB-RELATED"/>
    <property type="match status" value="1"/>
</dbReference>
<evidence type="ECO:0000256" key="4">
    <source>
        <dbReference type="ARBA" id="ARBA00022692"/>
    </source>
</evidence>
<dbReference type="eggNOG" id="arCOG00238">
    <property type="taxonomic scope" value="Archaea"/>
</dbReference>
<evidence type="ECO:0000256" key="5">
    <source>
        <dbReference type="ARBA" id="ARBA00022989"/>
    </source>
</evidence>
<feature type="transmembrane region" description="Helical" evidence="7">
    <location>
        <begin position="246"/>
        <end position="268"/>
    </location>
</feature>
<dbReference type="Pfam" id="PF03600">
    <property type="entry name" value="CitMHS"/>
    <property type="match status" value="1"/>
</dbReference>
<dbReference type="STRING" id="323259.Mhun_3034"/>
<sequence length="384" mass="41403">MLAGAVLTLITGQISPYDAILAINPGVMLFLFGMFIVGEGVKNSGLLEDCITWICRHASSGTMLLVLIIGTMGLLSAVLMNDTIAIIGAPLILILAGRLGVSKPGAMIALCFSVTTGSVFSPIGNPQNYLIASYVPDLSPYLLFFSGLFIPTLLSLGVIFLFLRPLFREVSNPAEGCRFGEISPDTKPWPVYLSFLCIFTGIGLQIISGLFQMGWAVPIEWIAITAAIPVLVFSKERIRLLRNIDWHTLIFFAAMFVLMQSVYNTGFFQGLIPETGGTDILLVLVAGILFSQVISNVPFVALFQPLLLSSGVSPSIVLALASGSTIAGNLTILGAASNVIIVQQAERQGVHISMRLFCRYGIPVTFFQMCIYAVFLMAIPYESI</sequence>
<name>Q2FSA2_METHJ</name>
<dbReference type="Proteomes" id="UP000001941">
    <property type="component" value="Chromosome"/>
</dbReference>
<dbReference type="EnsemblBacteria" id="ABD42721">
    <property type="protein sequence ID" value="ABD42721"/>
    <property type="gene ID" value="Mhun_3034"/>
</dbReference>
<feature type="transmembrane region" description="Helical" evidence="7">
    <location>
        <begin position="280"/>
        <end position="303"/>
    </location>
</feature>
<evidence type="ECO:0000256" key="3">
    <source>
        <dbReference type="ARBA" id="ARBA00022475"/>
    </source>
</evidence>
<organism evidence="9 10">
    <name type="scientific">Methanospirillum hungatei JF-1 (strain ATCC 27890 / DSM 864 / NBRC 100397 / JF-1)</name>
    <dbReference type="NCBI Taxonomy" id="323259"/>
    <lineage>
        <taxon>Archaea</taxon>
        <taxon>Methanobacteriati</taxon>
        <taxon>Methanobacteriota</taxon>
        <taxon>Stenosarchaea group</taxon>
        <taxon>Methanomicrobia</taxon>
        <taxon>Methanomicrobiales</taxon>
        <taxon>Methanospirillaceae</taxon>
        <taxon>Methanospirillum</taxon>
    </lineage>
</organism>
<feature type="transmembrane region" description="Helical" evidence="7">
    <location>
        <begin position="189"/>
        <end position="207"/>
    </location>
</feature>
<keyword evidence="3" id="KW-1003">Cell membrane</keyword>
<dbReference type="InterPro" id="IPR004680">
    <property type="entry name" value="Cit_transptr-like_dom"/>
</dbReference>
<evidence type="ECO:0000259" key="8">
    <source>
        <dbReference type="Pfam" id="PF03600"/>
    </source>
</evidence>
<protein>
    <submittedName>
        <fullName evidence="9">Transporter, YbiR family</fullName>
    </submittedName>
</protein>
<keyword evidence="6 7" id="KW-0472">Membrane</keyword>
<feature type="domain" description="Citrate transporter-like" evidence="8">
    <location>
        <begin position="1"/>
        <end position="309"/>
    </location>
</feature>
<feature type="transmembrane region" description="Helical" evidence="7">
    <location>
        <begin position="20"/>
        <end position="37"/>
    </location>
</feature>
<accession>Q2FSA2</accession>
<proteinExistence type="predicted"/>
<feature type="transmembrane region" description="Helical" evidence="7">
    <location>
        <begin position="360"/>
        <end position="381"/>
    </location>
</feature>
<dbReference type="InParanoid" id="Q2FSA2"/>
<dbReference type="HOGENOM" id="CLU_011920_3_0_2"/>
<dbReference type="AlphaFoldDB" id="Q2FSA2"/>
<evidence type="ECO:0000313" key="10">
    <source>
        <dbReference type="Proteomes" id="UP000001941"/>
    </source>
</evidence>
<evidence type="ECO:0000256" key="1">
    <source>
        <dbReference type="ARBA" id="ARBA00004651"/>
    </source>
</evidence>
<keyword evidence="5 7" id="KW-1133">Transmembrane helix</keyword>
<keyword evidence="4 7" id="KW-0812">Transmembrane</keyword>
<evidence type="ECO:0000256" key="2">
    <source>
        <dbReference type="ARBA" id="ARBA00022448"/>
    </source>
</evidence>
<feature type="transmembrane region" description="Helical" evidence="7">
    <location>
        <begin position="58"/>
        <end position="78"/>
    </location>
</feature>
<dbReference type="PANTHER" id="PTHR43302:SF5">
    <property type="entry name" value="TRANSPORTER ARSB-RELATED"/>
    <property type="match status" value="1"/>
</dbReference>
<evidence type="ECO:0000313" key="9">
    <source>
        <dbReference type="EMBL" id="ABD42721.1"/>
    </source>
</evidence>
<keyword evidence="2" id="KW-0813">Transport</keyword>
<evidence type="ECO:0000256" key="7">
    <source>
        <dbReference type="SAM" id="Phobius"/>
    </source>
</evidence>
<dbReference type="EMBL" id="CP000254">
    <property type="protein sequence ID" value="ABD42721.1"/>
    <property type="molecule type" value="Genomic_DNA"/>
</dbReference>